<evidence type="ECO:0000313" key="3">
    <source>
        <dbReference type="Proteomes" id="UP001152130"/>
    </source>
</evidence>
<sequence>MKTNLTFPFIFTLFIIAISAVSTLDQIWEVDESCDGKRKELDAAFSDVRKMVMAARRDLFRIQEKKPDRKSSGPLGDYNWNRIARNMAVVFGLAPPHDMYQSGYNTTNEHFQRVNCMFCTSFLAFNGSPGSTDTIFEDTIDRLWGGIVQGDALPERGFSNKLRELNKKPLIMCSDSTWTYRAKLQPDLYEKPKNIMKVFPGVNEKNDDGTYKYSGAWIHKHRYIGAGPFRSPVICPPEQAILGVTNQKLDMITFCDDVFKFNANQSAVCNASDIRVGLDIDDSGIATKSIARVMLHEFAHYYGTKPPSNENGELSDEDK</sequence>
<keyword evidence="1" id="KW-0732">Signal</keyword>
<proteinExistence type="predicted"/>
<dbReference type="EMBL" id="JAPDHF010000025">
    <property type="protein sequence ID" value="KAJ4003970.1"/>
    <property type="molecule type" value="Genomic_DNA"/>
</dbReference>
<feature type="non-terminal residue" evidence="2">
    <location>
        <position position="319"/>
    </location>
</feature>
<accession>A0A9W8U580</accession>
<dbReference type="AlphaFoldDB" id="A0A9W8U580"/>
<gene>
    <name evidence="2" type="ORF">NW766_011825</name>
</gene>
<comment type="caution">
    <text evidence="2">The sequence shown here is derived from an EMBL/GenBank/DDBJ whole genome shotgun (WGS) entry which is preliminary data.</text>
</comment>
<evidence type="ECO:0000313" key="2">
    <source>
        <dbReference type="EMBL" id="KAJ4003970.1"/>
    </source>
</evidence>
<protein>
    <recommendedName>
        <fullName evidence="4">Lysine-specific metallo-endopeptidase domain-containing protein</fullName>
    </recommendedName>
</protein>
<keyword evidence="3" id="KW-1185">Reference proteome</keyword>
<feature type="chain" id="PRO_5040767312" description="Lysine-specific metallo-endopeptidase domain-containing protein" evidence="1">
    <location>
        <begin position="21"/>
        <end position="319"/>
    </location>
</feature>
<dbReference type="Proteomes" id="UP001152130">
    <property type="component" value="Unassembled WGS sequence"/>
</dbReference>
<organism evidence="2 3">
    <name type="scientific">Fusarium irregulare</name>
    <dbReference type="NCBI Taxonomy" id="2494466"/>
    <lineage>
        <taxon>Eukaryota</taxon>
        <taxon>Fungi</taxon>
        <taxon>Dikarya</taxon>
        <taxon>Ascomycota</taxon>
        <taxon>Pezizomycotina</taxon>
        <taxon>Sordariomycetes</taxon>
        <taxon>Hypocreomycetidae</taxon>
        <taxon>Hypocreales</taxon>
        <taxon>Nectriaceae</taxon>
        <taxon>Fusarium</taxon>
        <taxon>Fusarium incarnatum-equiseti species complex</taxon>
    </lineage>
</organism>
<reference evidence="2" key="1">
    <citation type="submission" date="2022-10" db="EMBL/GenBank/DDBJ databases">
        <title>Fusarium specimens isolated from Avocado Roots.</title>
        <authorList>
            <person name="Stajich J."/>
            <person name="Roper C."/>
            <person name="Heimlech-Rivalta G."/>
        </authorList>
    </citation>
    <scope>NUCLEOTIDE SEQUENCE</scope>
    <source>
        <strain evidence="2">CF00143</strain>
    </source>
</reference>
<evidence type="ECO:0008006" key="4">
    <source>
        <dbReference type="Google" id="ProtNLM"/>
    </source>
</evidence>
<feature type="signal peptide" evidence="1">
    <location>
        <begin position="1"/>
        <end position="20"/>
    </location>
</feature>
<evidence type="ECO:0000256" key="1">
    <source>
        <dbReference type="SAM" id="SignalP"/>
    </source>
</evidence>
<name>A0A9W8U580_9HYPO</name>